<sequence length="149" mass="17478">MSVDTDRHRYTHPGPPFVRNHVHSMHYQHQCIRSNEGHTLHARFKPLSNPRHPNPPISRFQQQLFDMEMPHTELVNTALDDLHDLRNSFRPPRQESPTRPTTLYTEWINTALDDLRNPGVWAEVMRFRTVMNDLDVAQQAVAAARKQIE</sequence>
<gene>
    <name evidence="1" type="ORF">B0F90DRAFT_1822744</name>
</gene>
<name>A0AAD4QJQ2_9AGAM</name>
<proteinExistence type="predicted"/>
<evidence type="ECO:0000313" key="1">
    <source>
        <dbReference type="EMBL" id="KAI0292624.1"/>
    </source>
</evidence>
<evidence type="ECO:0000313" key="2">
    <source>
        <dbReference type="Proteomes" id="UP001203297"/>
    </source>
</evidence>
<dbReference type="EMBL" id="WTXG01000116">
    <property type="protein sequence ID" value="KAI0292624.1"/>
    <property type="molecule type" value="Genomic_DNA"/>
</dbReference>
<comment type="caution">
    <text evidence="1">The sequence shown here is derived from an EMBL/GenBank/DDBJ whole genome shotgun (WGS) entry which is preliminary data.</text>
</comment>
<dbReference type="AlphaFoldDB" id="A0AAD4QJQ2"/>
<accession>A0AAD4QJQ2</accession>
<reference evidence="1" key="1">
    <citation type="journal article" date="2022" name="New Phytol.">
        <title>Evolutionary transition to the ectomycorrhizal habit in the genomes of a hyperdiverse lineage of mushroom-forming fungi.</title>
        <authorList>
            <person name="Looney B."/>
            <person name="Miyauchi S."/>
            <person name="Morin E."/>
            <person name="Drula E."/>
            <person name="Courty P.E."/>
            <person name="Kohler A."/>
            <person name="Kuo A."/>
            <person name="LaButti K."/>
            <person name="Pangilinan J."/>
            <person name="Lipzen A."/>
            <person name="Riley R."/>
            <person name="Andreopoulos W."/>
            <person name="He G."/>
            <person name="Johnson J."/>
            <person name="Nolan M."/>
            <person name="Tritt A."/>
            <person name="Barry K.W."/>
            <person name="Grigoriev I.V."/>
            <person name="Nagy L.G."/>
            <person name="Hibbett D."/>
            <person name="Henrissat B."/>
            <person name="Matheny P.B."/>
            <person name="Labbe J."/>
            <person name="Martin F.M."/>
        </authorList>
    </citation>
    <scope>NUCLEOTIDE SEQUENCE</scope>
    <source>
        <strain evidence="1">BPL690</strain>
    </source>
</reference>
<organism evidence="1 2">
    <name type="scientific">Multifurca ochricompacta</name>
    <dbReference type="NCBI Taxonomy" id="376703"/>
    <lineage>
        <taxon>Eukaryota</taxon>
        <taxon>Fungi</taxon>
        <taxon>Dikarya</taxon>
        <taxon>Basidiomycota</taxon>
        <taxon>Agaricomycotina</taxon>
        <taxon>Agaricomycetes</taxon>
        <taxon>Russulales</taxon>
        <taxon>Russulaceae</taxon>
        <taxon>Multifurca</taxon>
    </lineage>
</organism>
<protein>
    <submittedName>
        <fullName evidence="1">Uncharacterized protein</fullName>
    </submittedName>
</protein>
<dbReference type="Proteomes" id="UP001203297">
    <property type="component" value="Unassembled WGS sequence"/>
</dbReference>
<keyword evidence="2" id="KW-1185">Reference proteome</keyword>